<dbReference type="GO" id="GO:0000049">
    <property type="term" value="F:tRNA binding"/>
    <property type="evidence" value="ECO:0007669"/>
    <property type="project" value="UniProtKB-UniRule"/>
</dbReference>
<dbReference type="GO" id="GO:0019843">
    <property type="term" value="F:rRNA binding"/>
    <property type="evidence" value="ECO:0007669"/>
    <property type="project" value="UniProtKB-UniRule"/>
</dbReference>
<dbReference type="AlphaFoldDB" id="A0A2M7W0R3"/>
<sequence length="156" mass="17396">MRGKKVSLAKKVQPDPKYGSATITKFINYMMQDGQKATSTKIVYEALEEAAKVLKVDAKDIVNQVVANVMPKLEVRSRRIGGANYSVPVPVPEHRGIALALKWIAAVVREKQGKPIHKFLAEELIAAYKNEGAAVKKREMIEKMAEANKAFAQFKW</sequence>
<dbReference type="PIRSF" id="PIRSF002122">
    <property type="entry name" value="RPS7p_RPS7a_RPS5e_RPS7o"/>
    <property type="match status" value="1"/>
</dbReference>
<dbReference type="InterPro" id="IPR023798">
    <property type="entry name" value="Ribosomal_uS7_dom"/>
</dbReference>
<comment type="similarity">
    <text evidence="1 6">Belongs to the universal ribosomal protein uS7 family.</text>
</comment>
<dbReference type="Gene3D" id="1.10.455.10">
    <property type="entry name" value="Ribosomal protein S7 domain"/>
    <property type="match status" value="1"/>
</dbReference>
<keyword evidence="5 6" id="KW-0687">Ribonucleoprotein</keyword>
<dbReference type="SUPFAM" id="SSF47973">
    <property type="entry name" value="Ribosomal protein S7"/>
    <property type="match status" value="1"/>
</dbReference>
<keyword evidence="6" id="KW-0820">tRNA-binding</keyword>
<dbReference type="GO" id="GO:0006412">
    <property type="term" value="P:translation"/>
    <property type="evidence" value="ECO:0007669"/>
    <property type="project" value="UniProtKB-UniRule"/>
</dbReference>
<evidence type="ECO:0000256" key="4">
    <source>
        <dbReference type="ARBA" id="ARBA00022980"/>
    </source>
</evidence>
<evidence type="ECO:0000256" key="1">
    <source>
        <dbReference type="ARBA" id="ARBA00007151"/>
    </source>
</evidence>
<evidence type="ECO:0000256" key="6">
    <source>
        <dbReference type="HAMAP-Rule" id="MF_00480"/>
    </source>
</evidence>
<comment type="subunit">
    <text evidence="6">Part of the 30S ribosomal subunit. Contacts proteins S9 and S11.</text>
</comment>
<evidence type="ECO:0000313" key="8">
    <source>
        <dbReference type="EMBL" id="PJA12346.1"/>
    </source>
</evidence>
<dbReference type="GO" id="GO:0015935">
    <property type="term" value="C:small ribosomal subunit"/>
    <property type="evidence" value="ECO:0007669"/>
    <property type="project" value="InterPro"/>
</dbReference>
<dbReference type="Proteomes" id="UP000228952">
    <property type="component" value="Unassembled WGS sequence"/>
</dbReference>
<reference evidence="9" key="1">
    <citation type="submission" date="2017-09" db="EMBL/GenBank/DDBJ databases">
        <title>Depth-based differentiation of microbial function through sediment-hosted aquifers and enrichment of novel symbionts in the deep terrestrial subsurface.</title>
        <authorList>
            <person name="Probst A.J."/>
            <person name="Ladd B."/>
            <person name="Jarett J.K."/>
            <person name="Geller-Mcgrath D.E."/>
            <person name="Sieber C.M.K."/>
            <person name="Emerson J.B."/>
            <person name="Anantharaman K."/>
            <person name="Thomas B.C."/>
            <person name="Malmstrom R."/>
            <person name="Stieglmeier M."/>
            <person name="Klingl A."/>
            <person name="Woyke T."/>
            <person name="Ryan C.M."/>
            <person name="Banfield J.F."/>
        </authorList>
    </citation>
    <scope>NUCLEOTIDE SEQUENCE [LARGE SCALE GENOMIC DNA]</scope>
</reference>
<proteinExistence type="inferred from homology"/>
<dbReference type="PANTHER" id="PTHR11205">
    <property type="entry name" value="RIBOSOMAL PROTEIN S7"/>
    <property type="match status" value="1"/>
</dbReference>
<dbReference type="InterPro" id="IPR036823">
    <property type="entry name" value="Ribosomal_uS7_dom_sf"/>
</dbReference>
<comment type="function">
    <text evidence="6">One of the primary rRNA binding proteins, it binds directly to 16S rRNA where it nucleates assembly of the head domain of the 30S subunit. Is located at the subunit interface close to the decoding center, probably blocks exit of the E-site tRNA.</text>
</comment>
<dbReference type="NCBIfam" id="TIGR01029">
    <property type="entry name" value="rpsG_bact"/>
    <property type="match status" value="1"/>
</dbReference>
<gene>
    <name evidence="6" type="primary">rpsG</name>
    <name evidence="8" type="ORF">COX64_04685</name>
</gene>
<keyword evidence="2 6" id="KW-0699">rRNA-binding</keyword>
<feature type="domain" description="Small ribosomal subunit protein uS7" evidence="7">
    <location>
        <begin position="7"/>
        <end position="149"/>
    </location>
</feature>
<organism evidence="8 9">
    <name type="scientific">Candidatus Dojkabacteria bacterium CG_4_10_14_0_2_um_filter_Dojkabacteria_WS6_41_15</name>
    <dbReference type="NCBI Taxonomy" id="2014249"/>
    <lineage>
        <taxon>Bacteria</taxon>
        <taxon>Candidatus Dojkabacteria</taxon>
    </lineage>
</organism>
<keyword evidence="4 6" id="KW-0689">Ribosomal protein</keyword>
<evidence type="ECO:0000313" key="9">
    <source>
        <dbReference type="Proteomes" id="UP000228952"/>
    </source>
</evidence>
<dbReference type="Pfam" id="PF00177">
    <property type="entry name" value="Ribosomal_S7"/>
    <property type="match status" value="1"/>
</dbReference>
<dbReference type="InterPro" id="IPR005717">
    <property type="entry name" value="Ribosomal_uS7_bac/org-type"/>
</dbReference>
<evidence type="ECO:0000256" key="5">
    <source>
        <dbReference type="ARBA" id="ARBA00023274"/>
    </source>
</evidence>
<protein>
    <recommendedName>
        <fullName evidence="6">Small ribosomal subunit protein uS7</fullName>
    </recommendedName>
</protein>
<dbReference type="HAMAP" id="MF_00480_B">
    <property type="entry name" value="Ribosomal_uS7_B"/>
    <property type="match status" value="1"/>
</dbReference>
<name>A0A2M7W0R3_9BACT</name>
<evidence type="ECO:0000256" key="2">
    <source>
        <dbReference type="ARBA" id="ARBA00022730"/>
    </source>
</evidence>
<dbReference type="CDD" id="cd14869">
    <property type="entry name" value="uS7_Bacteria"/>
    <property type="match status" value="1"/>
</dbReference>
<evidence type="ECO:0000259" key="7">
    <source>
        <dbReference type="Pfam" id="PF00177"/>
    </source>
</evidence>
<accession>A0A2M7W0R3</accession>
<dbReference type="GO" id="GO:0003735">
    <property type="term" value="F:structural constituent of ribosome"/>
    <property type="evidence" value="ECO:0007669"/>
    <property type="project" value="InterPro"/>
</dbReference>
<comment type="caution">
    <text evidence="8">The sequence shown here is derived from an EMBL/GenBank/DDBJ whole genome shotgun (WGS) entry which is preliminary data.</text>
</comment>
<keyword evidence="3 6" id="KW-0694">RNA-binding</keyword>
<dbReference type="InterPro" id="IPR000235">
    <property type="entry name" value="Ribosomal_uS7"/>
</dbReference>
<evidence type="ECO:0000256" key="3">
    <source>
        <dbReference type="ARBA" id="ARBA00022884"/>
    </source>
</evidence>
<dbReference type="EMBL" id="PFQB01000118">
    <property type="protein sequence ID" value="PJA12346.1"/>
    <property type="molecule type" value="Genomic_DNA"/>
</dbReference>